<feature type="signal peptide" evidence="1">
    <location>
        <begin position="1"/>
        <end position="24"/>
    </location>
</feature>
<reference evidence="3" key="4">
    <citation type="submission" date="2015-06" db="UniProtKB">
        <authorList>
            <consortium name="EnsemblFungi"/>
        </authorList>
    </citation>
    <scope>IDENTIFICATION</scope>
</reference>
<protein>
    <submittedName>
        <fullName evidence="2 3">Uncharacterized protein</fullName>
    </submittedName>
</protein>
<reference evidence="2" key="2">
    <citation type="submission" date="2010-11" db="EMBL/GenBank/DDBJ databases">
        <authorList>
            <consortium name="The Broad Institute Genome Sequencing Platform"/>
            <person name="Earl A."/>
            <person name="Ward D."/>
            <person name="Feldgarden M."/>
            <person name="Gevers D."/>
            <person name="Butler R."/>
            <person name="Young S.K."/>
            <person name="Zeng Q."/>
            <person name="Gargeya S."/>
            <person name="Fitzgerald M."/>
            <person name="Haas B."/>
            <person name="Abouelleil A."/>
            <person name="Alvarado L."/>
            <person name="Arachchi H.M."/>
            <person name="Berlin A."/>
            <person name="Brown A."/>
            <person name="Chapman S.B."/>
            <person name="Chen Z."/>
            <person name="Dunbar C."/>
            <person name="Freedman E."/>
            <person name="Gearin G."/>
            <person name="Gellesch M."/>
            <person name="Goldberg J."/>
            <person name="Griggs A."/>
            <person name="Gujja S."/>
            <person name="Heilman E."/>
            <person name="Heiman D."/>
            <person name="Howarth C."/>
            <person name="Larson L."/>
            <person name="Lui A."/>
            <person name="MacDonald P.J.P."/>
            <person name="Mehta T."/>
            <person name="Montmayeur A."/>
            <person name="Murphy C."/>
            <person name="Neiman D."/>
            <person name="Pearson M."/>
            <person name="Priest M."/>
            <person name="Roberts A."/>
            <person name="Saif S."/>
            <person name="Shea T."/>
            <person name="Shenoy N."/>
            <person name="Sisk P."/>
            <person name="Stolte C."/>
            <person name="Sykes S."/>
            <person name="White J."/>
            <person name="Yandava C."/>
            <person name="Wortman J."/>
            <person name="Nusbaum C."/>
            <person name="Birren B."/>
        </authorList>
    </citation>
    <scope>NUCLEOTIDE SEQUENCE</scope>
    <source>
        <strain evidence="2">P1A1 Lamole</strain>
    </source>
</reference>
<dbReference type="AlphaFoldDB" id="U5GZG4"/>
<dbReference type="OrthoDB" id="10386128at2759"/>
<reference evidence="2 4" key="3">
    <citation type="journal article" date="2015" name="BMC Genomics">
        <title>Sex and parasites: genomic and transcriptomic analysis of Microbotryum lychnidis-dioicae, the biotrophic and plant-castrating anther smut fungus.</title>
        <authorList>
            <person name="Perlin M.H."/>
            <person name="Amselem J."/>
            <person name="Fontanillas E."/>
            <person name="Toh S.S."/>
            <person name="Chen Z."/>
            <person name="Goldberg J."/>
            <person name="Duplessis S."/>
            <person name="Henrissat B."/>
            <person name="Young S."/>
            <person name="Zeng Q."/>
            <person name="Aguileta G."/>
            <person name="Petit E."/>
            <person name="Badouin H."/>
            <person name="Andrews J."/>
            <person name="Razeeq D."/>
            <person name="Gabaldon T."/>
            <person name="Quesneville H."/>
            <person name="Giraud T."/>
            <person name="Hood M.E."/>
            <person name="Schultz D.J."/>
            <person name="Cuomo C.A."/>
        </authorList>
    </citation>
    <scope>NUCLEOTIDE SEQUENCE [LARGE SCALE GENOMIC DNA]</scope>
    <source>
        <strain evidence="4">p1A1 Lamole</strain>
        <strain evidence="2">P1A1 Lamole</strain>
    </source>
</reference>
<name>U5GZG4_USTV1</name>
<feature type="chain" id="PRO_5009724316" evidence="1">
    <location>
        <begin position="25"/>
        <end position="80"/>
    </location>
</feature>
<keyword evidence="1" id="KW-0732">Signal</keyword>
<dbReference type="InParanoid" id="U5GZG4"/>
<accession>U5GZG4</accession>
<proteinExistence type="predicted"/>
<evidence type="ECO:0000313" key="4">
    <source>
        <dbReference type="Proteomes" id="UP000017200"/>
    </source>
</evidence>
<sequence>MRTCSIVFALGTLLTLSLTQVVVAAPKAADSTDFTKGMSCNSCVKTCNQKHLATGSADMEAGTSLVDCMDSCISVYNCES</sequence>
<evidence type="ECO:0000313" key="3">
    <source>
        <dbReference type="EnsemblFungi" id="MVLG_00566T0"/>
    </source>
</evidence>
<dbReference type="HOGENOM" id="CLU_2591566_0_0_1"/>
<dbReference type="EMBL" id="GL541645">
    <property type="protein sequence ID" value="KDE09246.1"/>
    <property type="molecule type" value="Genomic_DNA"/>
</dbReference>
<dbReference type="Proteomes" id="UP000017200">
    <property type="component" value="Unassembled WGS sequence"/>
</dbReference>
<dbReference type="EMBL" id="AEIJ01000048">
    <property type="status" value="NOT_ANNOTATED_CDS"/>
    <property type="molecule type" value="Genomic_DNA"/>
</dbReference>
<reference evidence="4" key="1">
    <citation type="submission" date="2010-11" db="EMBL/GenBank/DDBJ databases">
        <title>The genome sequence of Microbotryum violaceum strain p1A1 Lamole.</title>
        <authorList>
            <person name="Cuomo C."/>
            <person name="Perlin M."/>
            <person name="Young S.K."/>
            <person name="Zeng Q."/>
            <person name="Gargeya S."/>
            <person name="Alvarado L."/>
            <person name="Berlin A."/>
            <person name="Chapman S.B."/>
            <person name="Chen Z."/>
            <person name="Freedman E."/>
            <person name="Gellesch M."/>
            <person name="Goldberg J."/>
            <person name="Griggs A."/>
            <person name="Gujja S."/>
            <person name="Heilman E."/>
            <person name="Heiman D."/>
            <person name="Howarth C."/>
            <person name="Mehta T."/>
            <person name="Neiman D."/>
            <person name="Pearson M."/>
            <person name="Roberts A."/>
            <person name="Saif S."/>
            <person name="Shea T."/>
            <person name="Shenoy N."/>
            <person name="Sisk P."/>
            <person name="Stolte C."/>
            <person name="Sykes S."/>
            <person name="White J."/>
            <person name="Yandava C."/>
            <person name="Haas B."/>
            <person name="Nusbaum C."/>
            <person name="Birren B."/>
        </authorList>
    </citation>
    <scope>NUCLEOTIDE SEQUENCE [LARGE SCALE GENOMIC DNA]</scope>
    <source>
        <strain evidence="4">p1A1 Lamole</strain>
    </source>
</reference>
<keyword evidence="4" id="KW-1185">Reference proteome</keyword>
<evidence type="ECO:0000313" key="2">
    <source>
        <dbReference type="EMBL" id="KDE09246.1"/>
    </source>
</evidence>
<evidence type="ECO:0000256" key="1">
    <source>
        <dbReference type="SAM" id="SignalP"/>
    </source>
</evidence>
<organism evidence="2">
    <name type="scientific">Microbotryum lychnidis-dioicae (strain p1A1 Lamole / MvSl-1064)</name>
    <name type="common">Anther smut fungus</name>
    <dbReference type="NCBI Taxonomy" id="683840"/>
    <lineage>
        <taxon>Eukaryota</taxon>
        <taxon>Fungi</taxon>
        <taxon>Dikarya</taxon>
        <taxon>Basidiomycota</taxon>
        <taxon>Pucciniomycotina</taxon>
        <taxon>Microbotryomycetes</taxon>
        <taxon>Microbotryales</taxon>
        <taxon>Microbotryaceae</taxon>
        <taxon>Microbotryum</taxon>
    </lineage>
</organism>
<dbReference type="EnsemblFungi" id="MVLG_00566T0">
    <property type="protein sequence ID" value="MVLG_00566T0"/>
    <property type="gene ID" value="MVLG_00566"/>
</dbReference>
<gene>
    <name evidence="2" type="ORF">MVLG_00566</name>
</gene>